<gene>
    <name evidence="1" type="ORF">MM171A03480_0007</name>
</gene>
<protein>
    <submittedName>
        <fullName evidence="1">Uncharacterized protein</fullName>
    </submittedName>
</protein>
<dbReference type="AlphaFoldDB" id="A0A6M3X504"/>
<reference evidence="1" key="1">
    <citation type="submission" date="2020-03" db="EMBL/GenBank/DDBJ databases">
        <title>The deep terrestrial virosphere.</title>
        <authorList>
            <person name="Holmfeldt K."/>
            <person name="Nilsson E."/>
            <person name="Simone D."/>
            <person name="Lopez-Fernandez M."/>
            <person name="Wu X."/>
            <person name="de Brujin I."/>
            <person name="Lundin D."/>
            <person name="Andersson A."/>
            <person name="Bertilsson S."/>
            <person name="Dopson M."/>
        </authorList>
    </citation>
    <scope>NUCLEOTIDE SEQUENCE</scope>
    <source>
        <strain evidence="1">MM171A03480</strain>
    </source>
</reference>
<evidence type="ECO:0000313" key="1">
    <source>
        <dbReference type="EMBL" id="QJH92537.1"/>
    </source>
</evidence>
<accession>A0A6M3X504</accession>
<sequence>MGGRQLNGWGNCVWCGEMLLPEDAEPWSDRCPFCLAWLKIKRITDERLEYIKKKIKEVTTEEWKIEHGETGERYWIGQLAIYETIRTSLLEILKSKKENSYDTSWPTKIKPLPLNEVTFVWENAEGLSMENTHAIGDKLETEYQKGESAFELKEIRK</sequence>
<name>A0A6M3X504_9ZZZZ</name>
<dbReference type="EMBL" id="MT143898">
    <property type="protein sequence ID" value="QJH92537.1"/>
    <property type="molecule type" value="Genomic_DNA"/>
</dbReference>
<proteinExistence type="predicted"/>
<organism evidence="1">
    <name type="scientific">viral metagenome</name>
    <dbReference type="NCBI Taxonomy" id="1070528"/>
    <lineage>
        <taxon>unclassified sequences</taxon>
        <taxon>metagenomes</taxon>
        <taxon>organismal metagenomes</taxon>
    </lineage>
</organism>